<accession>A0A2S7TBA0</accession>
<comment type="cofactor">
    <cofactor evidence="2">
        <name>Mg(2+)</name>
        <dbReference type="ChEBI" id="CHEBI:18420"/>
    </cofactor>
</comment>
<dbReference type="PANTHER" id="PTHR21621:SF7">
    <property type="entry name" value="RIBOSOMAL PROTEIN BS6--L-GLUTAMATE LIGASE"/>
    <property type="match status" value="1"/>
</dbReference>
<dbReference type="InterPro" id="IPR011761">
    <property type="entry name" value="ATP-grasp"/>
</dbReference>
<dbReference type="GO" id="GO:0046872">
    <property type="term" value="F:metal ion binding"/>
    <property type="evidence" value="ECO:0007669"/>
    <property type="project" value="UniProtKB-KW"/>
</dbReference>
<keyword evidence="7" id="KW-0460">Magnesium</keyword>
<sequence length="296" mass="31727">MQVAILSKSGGGYSTRRLLEEAEILGLYAEQIDHSLCSVRLSSDGSELFLREESISGEFQAVIPRIGSGVTRHGAAIVKQFEIEGAFSVARSLGIIRARNKVRTMQLFAKEGLPIPETLFSINPESLSAQIELLGGPPVIIKMQEGTHGTGVILAESLASAKSMCDTLYRLGTPILLQRYIEEAKGEDIRVIVVDQQVVASMKRKGALGEFRANIHRGGLGEAVQLTKKEKAIALQATKLLGLGVAGVDLIRSKNGPLLIEVNASPGLQGIESATGVNVAKAIMEYALRGSGRKRR</sequence>
<dbReference type="InterPro" id="IPR041107">
    <property type="entry name" value="Rimk_N"/>
</dbReference>
<proteinExistence type="predicted"/>
<comment type="caution">
    <text evidence="12">The sequence shown here is derived from an EMBL/GenBank/DDBJ whole genome shotgun (WGS) entry which is preliminary data.</text>
</comment>
<dbReference type="Pfam" id="PF18030">
    <property type="entry name" value="Rimk_N"/>
    <property type="match status" value="1"/>
</dbReference>
<dbReference type="Pfam" id="PF08443">
    <property type="entry name" value="RimK"/>
    <property type="match status" value="1"/>
</dbReference>
<keyword evidence="4" id="KW-0479">Metal-binding</keyword>
<dbReference type="GO" id="GO:0005737">
    <property type="term" value="C:cytoplasm"/>
    <property type="evidence" value="ECO:0007669"/>
    <property type="project" value="TreeGrafter"/>
</dbReference>
<keyword evidence="3 12" id="KW-0436">Ligase</keyword>
<protein>
    <submittedName>
        <fullName evidence="12">Alpha-L-glutamate ligase</fullName>
    </submittedName>
</protein>
<dbReference type="InterPro" id="IPR004666">
    <property type="entry name" value="Rp_bS6_RimK/Lys_biosynth_LsyX"/>
</dbReference>
<dbReference type="Gene3D" id="3.40.50.20">
    <property type="match status" value="1"/>
</dbReference>
<keyword evidence="6 10" id="KW-0067">ATP-binding</keyword>
<evidence type="ECO:0000256" key="6">
    <source>
        <dbReference type="ARBA" id="ARBA00022840"/>
    </source>
</evidence>
<evidence type="ECO:0000256" key="1">
    <source>
        <dbReference type="ARBA" id="ARBA00001936"/>
    </source>
</evidence>
<name>A0A2S7TBA0_9FLAO</name>
<organism evidence="12 13">
    <name type="scientific">Aureicoccus marinus</name>
    <dbReference type="NCBI Taxonomy" id="754435"/>
    <lineage>
        <taxon>Bacteria</taxon>
        <taxon>Pseudomonadati</taxon>
        <taxon>Bacteroidota</taxon>
        <taxon>Flavobacteriia</taxon>
        <taxon>Flavobacteriales</taxon>
        <taxon>Flavobacteriaceae</taxon>
        <taxon>Aureicoccus</taxon>
    </lineage>
</organism>
<keyword evidence="5 10" id="KW-0547">Nucleotide-binding</keyword>
<dbReference type="GO" id="GO:0009432">
    <property type="term" value="P:SOS response"/>
    <property type="evidence" value="ECO:0007669"/>
    <property type="project" value="TreeGrafter"/>
</dbReference>
<dbReference type="AlphaFoldDB" id="A0A2S7TBA0"/>
<evidence type="ECO:0000313" key="12">
    <source>
        <dbReference type="EMBL" id="PQJ16851.1"/>
    </source>
</evidence>
<dbReference type="Proteomes" id="UP000239366">
    <property type="component" value="Unassembled WGS sequence"/>
</dbReference>
<evidence type="ECO:0000313" key="13">
    <source>
        <dbReference type="Proteomes" id="UP000239366"/>
    </source>
</evidence>
<dbReference type="SUPFAM" id="SSF56059">
    <property type="entry name" value="Glutathione synthetase ATP-binding domain-like"/>
    <property type="match status" value="1"/>
</dbReference>
<dbReference type="InterPro" id="IPR013815">
    <property type="entry name" value="ATP_grasp_subdomain_1"/>
</dbReference>
<evidence type="ECO:0000256" key="7">
    <source>
        <dbReference type="ARBA" id="ARBA00022842"/>
    </source>
</evidence>
<comment type="cofactor">
    <cofactor evidence="1">
        <name>Mn(2+)</name>
        <dbReference type="ChEBI" id="CHEBI:29035"/>
    </cofactor>
</comment>
<dbReference type="PANTHER" id="PTHR21621">
    <property type="entry name" value="RIBOSOMAL PROTEIN S6 MODIFICATION PROTEIN"/>
    <property type="match status" value="1"/>
</dbReference>
<evidence type="ECO:0000256" key="8">
    <source>
        <dbReference type="ARBA" id="ARBA00022917"/>
    </source>
</evidence>
<evidence type="ECO:0000256" key="4">
    <source>
        <dbReference type="ARBA" id="ARBA00022723"/>
    </source>
</evidence>
<keyword evidence="9" id="KW-0464">Manganese</keyword>
<dbReference type="GO" id="GO:0006412">
    <property type="term" value="P:translation"/>
    <property type="evidence" value="ECO:0007669"/>
    <property type="project" value="UniProtKB-KW"/>
</dbReference>
<dbReference type="Gene3D" id="3.30.470.20">
    <property type="entry name" value="ATP-grasp fold, B domain"/>
    <property type="match status" value="1"/>
</dbReference>
<dbReference type="GO" id="GO:0018169">
    <property type="term" value="F:ribosomal S6-glutamic acid ligase activity"/>
    <property type="evidence" value="ECO:0007669"/>
    <property type="project" value="TreeGrafter"/>
</dbReference>
<dbReference type="InterPro" id="IPR013651">
    <property type="entry name" value="ATP-grasp_RimK-type"/>
</dbReference>
<gene>
    <name evidence="12" type="ORF">BST99_11075</name>
</gene>
<evidence type="ECO:0000256" key="10">
    <source>
        <dbReference type="PROSITE-ProRule" id="PRU00409"/>
    </source>
</evidence>
<evidence type="ECO:0000256" key="5">
    <source>
        <dbReference type="ARBA" id="ARBA00022741"/>
    </source>
</evidence>
<dbReference type="PROSITE" id="PS50975">
    <property type="entry name" value="ATP_GRASP"/>
    <property type="match status" value="1"/>
</dbReference>
<evidence type="ECO:0000256" key="2">
    <source>
        <dbReference type="ARBA" id="ARBA00001946"/>
    </source>
</evidence>
<keyword evidence="13" id="KW-1185">Reference proteome</keyword>
<evidence type="ECO:0000259" key="11">
    <source>
        <dbReference type="PROSITE" id="PS50975"/>
    </source>
</evidence>
<reference evidence="13" key="1">
    <citation type="submission" date="2016-11" db="EMBL/GenBank/DDBJ databases">
        <title>Trade-off between light-utilization and light-protection in marine flavobacteria.</title>
        <authorList>
            <person name="Kumagai Y."/>
            <person name="Yoshizawa S."/>
            <person name="Kogure K."/>
        </authorList>
    </citation>
    <scope>NUCLEOTIDE SEQUENCE [LARGE SCALE GENOMIC DNA]</scope>
    <source>
        <strain evidence="13">SG-18</strain>
    </source>
</reference>
<evidence type="ECO:0000256" key="9">
    <source>
        <dbReference type="ARBA" id="ARBA00023211"/>
    </source>
</evidence>
<evidence type="ECO:0000256" key="3">
    <source>
        <dbReference type="ARBA" id="ARBA00022598"/>
    </source>
</evidence>
<keyword evidence="8" id="KW-0648">Protein biosynthesis</keyword>
<dbReference type="GO" id="GO:0005524">
    <property type="term" value="F:ATP binding"/>
    <property type="evidence" value="ECO:0007669"/>
    <property type="project" value="UniProtKB-UniRule"/>
</dbReference>
<dbReference type="EMBL" id="MQVX01000001">
    <property type="protein sequence ID" value="PQJ16851.1"/>
    <property type="molecule type" value="Genomic_DNA"/>
</dbReference>
<feature type="domain" description="ATP-grasp" evidence="11">
    <location>
        <begin position="105"/>
        <end position="288"/>
    </location>
</feature>
<dbReference type="NCBIfam" id="TIGR00768">
    <property type="entry name" value="rimK_fam"/>
    <property type="match status" value="1"/>
</dbReference>
<dbReference type="OrthoDB" id="3865600at2"/>
<dbReference type="Gene3D" id="3.30.1490.20">
    <property type="entry name" value="ATP-grasp fold, A domain"/>
    <property type="match status" value="1"/>
</dbReference>